<dbReference type="InterPro" id="IPR044822">
    <property type="entry name" value="Myb_DNA-bind_4"/>
</dbReference>
<proteinExistence type="predicted"/>
<dbReference type="Proteomes" id="UP000031443">
    <property type="component" value="Unassembled WGS sequence"/>
</dbReference>
<sequence length="130" mass="14581">MEAQGRKHTPAWSTKEVVELTAEWGEESVQAELRSSRRNSDIYAKIARGMGEKGYTRDTDQCRVKIKELRQVYQKTREASSHSCSAPQTCYFFEELHAILGGDGITTPRTLCGYLPGAPCDLEQQRGGHC</sequence>
<evidence type="ECO:0000313" key="2">
    <source>
        <dbReference type="EMBL" id="EMP31804.1"/>
    </source>
</evidence>
<protein>
    <submittedName>
        <fullName evidence="2">Zinc finger and SCAN domain-containing protein 29</fullName>
    </submittedName>
</protein>
<name>M7B3Z8_CHEMY</name>
<dbReference type="FunFam" id="1.10.10.60:FF:000032">
    <property type="entry name" value="Zinc finger and SCAN domain-containing 20"/>
    <property type="match status" value="1"/>
</dbReference>
<keyword evidence="3" id="KW-1185">Reference proteome</keyword>
<dbReference type="PANTHER" id="PTHR47595">
    <property type="entry name" value="HEAT SHOCK 70 KDA PROTEIN 14"/>
    <property type="match status" value="1"/>
</dbReference>
<evidence type="ECO:0000259" key="1">
    <source>
        <dbReference type="Pfam" id="PF13837"/>
    </source>
</evidence>
<dbReference type="AlphaFoldDB" id="M7B3Z8"/>
<gene>
    <name evidence="2" type="ORF">UY3_11073</name>
</gene>
<feature type="domain" description="Myb/SANT-like DNA-binding" evidence="1">
    <location>
        <begin position="11"/>
        <end position="99"/>
    </location>
</feature>
<dbReference type="Gene3D" id="1.10.10.60">
    <property type="entry name" value="Homeodomain-like"/>
    <property type="match status" value="1"/>
</dbReference>
<dbReference type="Pfam" id="PF13837">
    <property type="entry name" value="Myb_DNA-bind_4"/>
    <property type="match status" value="1"/>
</dbReference>
<dbReference type="EMBL" id="KB543353">
    <property type="protein sequence ID" value="EMP31804.1"/>
    <property type="molecule type" value="Genomic_DNA"/>
</dbReference>
<evidence type="ECO:0000313" key="3">
    <source>
        <dbReference type="Proteomes" id="UP000031443"/>
    </source>
</evidence>
<accession>M7B3Z8</accession>
<dbReference type="PANTHER" id="PTHR47595:SF1">
    <property type="entry name" value="MYB_SANT-LIKE DNA-BINDING DOMAIN-CONTAINING PROTEIN"/>
    <property type="match status" value="1"/>
</dbReference>
<organism evidence="2 3">
    <name type="scientific">Chelonia mydas</name>
    <name type="common">Green sea-turtle</name>
    <name type="synonym">Chelonia agassizi</name>
    <dbReference type="NCBI Taxonomy" id="8469"/>
    <lineage>
        <taxon>Eukaryota</taxon>
        <taxon>Metazoa</taxon>
        <taxon>Chordata</taxon>
        <taxon>Craniata</taxon>
        <taxon>Vertebrata</taxon>
        <taxon>Euteleostomi</taxon>
        <taxon>Archelosauria</taxon>
        <taxon>Testudinata</taxon>
        <taxon>Testudines</taxon>
        <taxon>Cryptodira</taxon>
        <taxon>Durocryptodira</taxon>
        <taxon>Americhelydia</taxon>
        <taxon>Chelonioidea</taxon>
        <taxon>Cheloniidae</taxon>
        <taxon>Chelonia</taxon>
    </lineage>
</organism>
<reference evidence="3" key="1">
    <citation type="journal article" date="2013" name="Nat. Genet.">
        <title>The draft genomes of soft-shell turtle and green sea turtle yield insights into the development and evolution of the turtle-specific body plan.</title>
        <authorList>
            <person name="Wang Z."/>
            <person name="Pascual-Anaya J."/>
            <person name="Zadissa A."/>
            <person name="Li W."/>
            <person name="Niimura Y."/>
            <person name="Huang Z."/>
            <person name="Li C."/>
            <person name="White S."/>
            <person name="Xiong Z."/>
            <person name="Fang D."/>
            <person name="Wang B."/>
            <person name="Ming Y."/>
            <person name="Chen Y."/>
            <person name="Zheng Y."/>
            <person name="Kuraku S."/>
            <person name="Pignatelli M."/>
            <person name="Herrero J."/>
            <person name="Beal K."/>
            <person name="Nozawa M."/>
            <person name="Li Q."/>
            <person name="Wang J."/>
            <person name="Zhang H."/>
            <person name="Yu L."/>
            <person name="Shigenobu S."/>
            <person name="Wang J."/>
            <person name="Liu J."/>
            <person name="Flicek P."/>
            <person name="Searle S."/>
            <person name="Wang J."/>
            <person name="Kuratani S."/>
            <person name="Yin Y."/>
            <person name="Aken B."/>
            <person name="Zhang G."/>
            <person name="Irie N."/>
        </authorList>
    </citation>
    <scope>NUCLEOTIDE SEQUENCE [LARGE SCALE GENOMIC DNA]</scope>
</reference>